<evidence type="ECO:0000256" key="1">
    <source>
        <dbReference type="SAM" id="MobiDB-lite"/>
    </source>
</evidence>
<reference evidence="2 3" key="1">
    <citation type="submission" date="2019-02" db="EMBL/GenBank/DDBJ databases">
        <title>Draft genome sequences of novel Actinobacteria.</title>
        <authorList>
            <person name="Sahin N."/>
            <person name="Ay H."/>
            <person name="Saygin H."/>
        </authorList>
    </citation>
    <scope>NUCLEOTIDE SEQUENCE [LARGE SCALE GENOMIC DNA]</scope>
    <source>
        <strain evidence="2 3">KC603</strain>
    </source>
</reference>
<dbReference type="InterPro" id="IPR012349">
    <property type="entry name" value="Split_barrel_FMN-bd"/>
</dbReference>
<dbReference type="Pfam" id="PF12900">
    <property type="entry name" value="Pyridox_ox_2"/>
    <property type="match status" value="1"/>
</dbReference>
<dbReference type="EMBL" id="SMKL01000044">
    <property type="protein sequence ID" value="TDC49246.1"/>
    <property type="molecule type" value="Genomic_DNA"/>
</dbReference>
<keyword evidence="3" id="KW-1185">Reference proteome</keyword>
<protein>
    <submittedName>
        <fullName evidence="2">Pyridoxamine 5'-phosphate oxidase family protein</fullName>
    </submittedName>
</protein>
<accession>A0A4R4RIV4</accession>
<dbReference type="SUPFAM" id="SSF50475">
    <property type="entry name" value="FMN-binding split barrel"/>
    <property type="match status" value="1"/>
</dbReference>
<dbReference type="Proteomes" id="UP000295621">
    <property type="component" value="Unassembled WGS sequence"/>
</dbReference>
<evidence type="ECO:0000313" key="2">
    <source>
        <dbReference type="EMBL" id="TDC49246.1"/>
    </source>
</evidence>
<dbReference type="AlphaFoldDB" id="A0A4R4RIV4"/>
<feature type="region of interest" description="Disordered" evidence="1">
    <location>
        <begin position="1"/>
        <end position="26"/>
    </location>
</feature>
<evidence type="ECO:0000313" key="3">
    <source>
        <dbReference type="Proteomes" id="UP000295621"/>
    </source>
</evidence>
<feature type="compositionally biased region" description="Basic and acidic residues" evidence="1">
    <location>
        <begin position="10"/>
        <end position="26"/>
    </location>
</feature>
<name>A0A4R4RIV4_9ACTN</name>
<sequence length="146" mass="15936">MGPWSLPGRTDGRNAGDVDPLTRADSDGLEQLDRQTCYDLLSRTSIGRLVFTQGALPAIEPVRFSLDGHDVVVRAEQGLHLPAASRMAVVAFEADAYDEDTRTGWCVVLIGRSRADGDRVRIMPEIVRGRRIRSLPLAAHQDTAVG</sequence>
<gene>
    <name evidence="2" type="ORF">E1212_18790</name>
</gene>
<dbReference type="Gene3D" id="2.30.110.10">
    <property type="entry name" value="Electron Transport, Fmn-binding Protein, Chain A"/>
    <property type="match status" value="1"/>
</dbReference>
<dbReference type="InterPro" id="IPR024747">
    <property type="entry name" value="Pyridox_Oxase-rel"/>
</dbReference>
<organism evidence="2 3">
    <name type="scientific">Jiangella ureilytica</name>
    <dbReference type="NCBI Taxonomy" id="2530374"/>
    <lineage>
        <taxon>Bacteria</taxon>
        <taxon>Bacillati</taxon>
        <taxon>Actinomycetota</taxon>
        <taxon>Actinomycetes</taxon>
        <taxon>Jiangellales</taxon>
        <taxon>Jiangellaceae</taxon>
        <taxon>Jiangella</taxon>
    </lineage>
</organism>
<proteinExistence type="predicted"/>
<comment type="caution">
    <text evidence="2">The sequence shown here is derived from an EMBL/GenBank/DDBJ whole genome shotgun (WGS) entry which is preliminary data.</text>
</comment>
<dbReference type="OrthoDB" id="3212118at2"/>